<dbReference type="AlphaFoldDB" id="A0A917QR71"/>
<keyword evidence="2" id="KW-0813">Transport</keyword>
<evidence type="ECO:0000256" key="4">
    <source>
        <dbReference type="ARBA" id="ARBA00022989"/>
    </source>
</evidence>
<reference evidence="8" key="1">
    <citation type="journal article" date="2014" name="Int. J. Syst. Evol. Microbiol.">
        <title>Complete genome sequence of Corynebacterium casei LMG S-19264T (=DSM 44701T), isolated from a smear-ripened cheese.</title>
        <authorList>
            <consortium name="US DOE Joint Genome Institute (JGI-PGF)"/>
            <person name="Walter F."/>
            <person name="Albersmeier A."/>
            <person name="Kalinowski J."/>
            <person name="Ruckert C."/>
        </authorList>
    </citation>
    <scope>NUCLEOTIDE SEQUENCE</scope>
    <source>
        <strain evidence="8">CGMCC 4.7278</strain>
    </source>
</reference>
<feature type="region of interest" description="Disordered" evidence="6">
    <location>
        <begin position="98"/>
        <end position="119"/>
    </location>
</feature>
<protein>
    <submittedName>
        <fullName evidence="8">Uncharacterized protein</fullName>
    </submittedName>
</protein>
<dbReference type="Proteomes" id="UP000612956">
    <property type="component" value="Unassembled WGS sequence"/>
</dbReference>
<dbReference type="PANTHER" id="PTHR42718:SF9">
    <property type="entry name" value="MAJOR FACILITATOR SUPERFAMILY MULTIDRUG TRANSPORTER MFSC"/>
    <property type="match status" value="1"/>
</dbReference>
<accession>A0A917QR71</accession>
<evidence type="ECO:0000256" key="7">
    <source>
        <dbReference type="SAM" id="Phobius"/>
    </source>
</evidence>
<evidence type="ECO:0000256" key="2">
    <source>
        <dbReference type="ARBA" id="ARBA00022448"/>
    </source>
</evidence>
<sequence>MDDGPSGRVTGEKLMGWLLGVVGLLLISLGIGTLTFSLIELNSWGWGSARLAGLLAIAVVALTTFFFSHRRRQKPMIPVGFLRNRNFTLSIMPGFFMKSGSDIESRDKSRAGQPFERES</sequence>
<comment type="caution">
    <text evidence="8">The sequence shown here is derived from an EMBL/GenBank/DDBJ whole genome shotgun (WGS) entry which is preliminary data.</text>
</comment>
<gene>
    <name evidence="8" type="ORF">GCM10011591_39300</name>
</gene>
<dbReference type="EMBL" id="BMMW01000004">
    <property type="protein sequence ID" value="GGK63162.1"/>
    <property type="molecule type" value="Genomic_DNA"/>
</dbReference>
<feature type="compositionally biased region" description="Basic and acidic residues" evidence="6">
    <location>
        <begin position="101"/>
        <end position="119"/>
    </location>
</feature>
<organism evidence="8 9">
    <name type="scientific">Nocardia camponoti</name>
    <dbReference type="NCBI Taxonomy" id="1616106"/>
    <lineage>
        <taxon>Bacteria</taxon>
        <taxon>Bacillati</taxon>
        <taxon>Actinomycetota</taxon>
        <taxon>Actinomycetes</taxon>
        <taxon>Mycobacteriales</taxon>
        <taxon>Nocardiaceae</taxon>
        <taxon>Nocardia</taxon>
    </lineage>
</organism>
<evidence type="ECO:0000313" key="9">
    <source>
        <dbReference type="Proteomes" id="UP000612956"/>
    </source>
</evidence>
<evidence type="ECO:0000256" key="3">
    <source>
        <dbReference type="ARBA" id="ARBA00022692"/>
    </source>
</evidence>
<dbReference type="PANTHER" id="PTHR42718">
    <property type="entry name" value="MAJOR FACILITATOR SUPERFAMILY MULTIDRUG TRANSPORTER MFSC"/>
    <property type="match status" value="1"/>
</dbReference>
<evidence type="ECO:0000313" key="8">
    <source>
        <dbReference type="EMBL" id="GGK63162.1"/>
    </source>
</evidence>
<evidence type="ECO:0000256" key="6">
    <source>
        <dbReference type="SAM" id="MobiDB-lite"/>
    </source>
</evidence>
<reference evidence="8" key="2">
    <citation type="submission" date="2020-09" db="EMBL/GenBank/DDBJ databases">
        <authorList>
            <person name="Sun Q."/>
            <person name="Zhou Y."/>
        </authorList>
    </citation>
    <scope>NUCLEOTIDE SEQUENCE</scope>
    <source>
        <strain evidence="8">CGMCC 4.7278</strain>
    </source>
</reference>
<comment type="subcellular location">
    <subcellularLocation>
        <location evidence="1">Membrane</location>
        <topology evidence="1">Multi-pass membrane protein</topology>
    </subcellularLocation>
</comment>
<keyword evidence="4 7" id="KW-1133">Transmembrane helix</keyword>
<evidence type="ECO:0000256" key="1">
    <source>
        <dbReference type="ARBA" id="ARBA00004141"/>
    </source>
</evidence>
<keyword evidence="3 7" id="KW-0812">Transmembrane</keyword>
<feature type="transmembrane region" description="Helical" evidence="7">
    <location>
        <begin position="51"/>
        <end position="68"/>
    </location>
</feature>
<feature type="transmembrane region" description="Helical" evidence="7">
    <location>
        <begin position="16"/>
        <end position="39"/>
    </location>
</feature>
<name>A0A917QR71_9NOCA</name>
<evidence type="ECO:0000256" key="5">
    <source>
        <dbReference type="ARBA" id="ARBA00023136"/>
    </source>
</evidence>
<proteinExistence type="predicted"/>
<dbReference type="GO" id="GO:0016020">
    <property type="term" value="C:membrane"/>
    <property type="evidence" value="ECO:0007669"/>
    <property type="project" value="UniProtKB-SubCell"/>
</dbReference>
<keyword evidence="9" id="KW-1185">Reference proteome</keyword>
<keyword evidence="5 7" id="KW-0472">Membrane</keyword>